<dbReference type="InterPro" id="IPR043128">
    <property type="entry name" value="Rev_trsase/Diguanyl_cyclase"/>
</dbReference>
<dbReference type="InParanoid" id="A0A167ML36"/>
<dbReference type="SUPFAM" id="SSF56672">
    <property type="entry name" value="DNA/RNA polymerases"/>
    <property type="match status" value="1"/>
</dbReference>
<name>A0A167ML36_PHYB8</name>
<dbReference type="GeneID" id="28992384"/>
<sequence>MERARRLAVFGFGTARQREIEAREHTTKALRLPHSLKHLETPESGEKNTLLIKNSSNNIMKNPASKGSLEIPAEQIITTNLTPPEAEVVEGKPMDIEDGVLFYPTKGEDKATGHCREDTSPAISKSPLPDQPQTTAATTVINRQTSDSTSTPNTETITLLNSTRRDIVWRKAPTLQETLERHDNAYVTNISSGDRLHIAIYQNSVTMVSQTLEDGLQRTNRDFLSTFFTIQEATKCRPILNFTALNQFLQIQHFKMESIPALRDIIEKEDYICKIDIKDAYVVVPIHKDFQPYLTFENNNIVRHLRIGEVKGTDATLHTDPNNTSGEVRLFDKQSKECTRAEDDSGIPRLLIQYKDDDYFTAHYKDDGRDPGDKRNPPSYTTFAKIPGQELTVKPQKMGQAMSIVDTSARRISVVEDLPSTKEWSVYSQDTVPGTPTENLHGCLRRRIGSSLRHGANHRVLDFRRKRRIHQRERVEDDILRHPHTLEKAKTHHTQDLQRRHGSVEIPSVTNIIRTSLGGPQCESTSIEPAEETSIRINDSSGIFSPITAHMGIHTRNKCVCSSTPPSTSEILELPGGSVYECGGRLQPKLETEGFVYVPAMEINFESTLKDEARQGEGSHSGDTFMEEKTDGMNVDMINHLNKATRSSTNKIYGTAWRKYAEWRTIHKRNQEQYSPPQVLQFLLAFNNIYYSTLDGYRTAIAPVLNVLYPNHTPIADVPEVVQFFKAKIRSEVAIPKDSQLESGILIS</sequence>
<dbReference type="AlphaFoldDB" id="A0A167ML36"/>
<dbReference type="EMBL" id="KV440981">
    <property type="protein sequence ID" value="OAD73159.1"/>
    <property type="molecule type" value="Genomic_DNA"/>
</dbReference>
<dbReference type="OrthoDB" id="6145557at2759"/>
<feature type="compositionally biased region" description="Basic and acidic residues" evidence="1">
    <location>
        <begin position="107"/>
        <end position="119"/>
    </location>
</feature>
<evidence type="ECO:0000313" key="2">
    <source>
        <dbReference type="EMBL" id="OAD73159.1"/>
    </source>
</evidence>
<gene>
    <name evidence="2" type="ORF">PHYBLDRAFT_145565</name>
</gene>
<dbReference type="InterPro" id="IPR052055">
    <property type="entry name" value="Hepadnavirus_pol/RT"/>
</dbReference>
<dbReference type="RefSeq" id="XP_018291199.1">
    <property type="nucleotide sequence ID" value="XM_018431478.1"/>
</dbReference>
<reference evidence="3" key="1">
    <citation type="submission" date="2015-06" db="EMBL/GenBank/DDBJ databases">
        <title>Expansion of signal transduction pathways in fungi by whole-genome duplication.</title>
        <authorList>
            <consortium name="DOE Joint Genome Institute"/>
            <person name="Corrochano L.M."/>
            <person name="Kuo A."/>
            <person name="Marcet-Houben M."/>
            <person name="Polaino S."/>
            <person name="Salamov A."/>
            <person name="Villalobos J.M."/>
            <person name="Alvarez M.I."/>
            <person name="Avalos J."/>
            <person name="Benito E.P."/>
            <person name="Benoit I."/>
            <person name="Burger G."/>
            <person name="Camino L.P."/>
            <person name="Canovas D."/>
            <person name="Cerda-Olmedo E."/>
            <person name="Cheng J.-F."/>
            <person name="Dominguez A."/>
            <person name="Elias M."/>
            <person name="Eslava A.P."/>
            <person name="Glaser F."/>
            <person name="Grimwood J."/>
            <person name="Gutierrez G."/>
            <person name="Heitman J."/>
            <person name="Henrissat B."/>
            <person name="Iturriaga E.A."/>
            <person name="Lang B.F."/>
            <person name="Lavin J.L."/>
            <person name="Lee S."/>
            <person name="Li W."/>
            <person name="Lindquist E."/>
            <person name="Lopez-Garcia S."/>
            <person name="Luque E.M."/>
            <person name="Marcos A.T."/>
            <person name="Martin J."/>
            <person name="McCluskey K."/>
            <person name="Medina H.R."/>
            <person name="Miralles-Duran A."/>
            <person name="Miyazaki A."/>
            <person name="Munoz-Torres E."/>
            <person name="Oguiza J.A."/>
            <person name="Ohm R."/>
            <person name="Olmedo M."/>
            <person name="Orejas M."/>
            <person name="Ortiz-Castellanos L."/>
            <person name="Pisabarro A.G."/>
            <person name="Rodriguez-Romero J."/>
            <person name="Ruiz-Herrera J."/>
            <person name="Ruiz-Vazquez R."/>
            <person name="Sanz C."/>
            <person name="Schackwitz W."/>
            <person name="Schmutz J."/>
            <person name="Shahriari M."/>
            <person name="Shelest E."/>
            <person name="Silva-Franco F."/>
            <person name="Soanes D."/>
            <person name="Syed K."/>
            <person name="Tagua V.G."/>
            <person name="Talbot N.J."/>
            <person name="Thon M."/>
            <person name="De vries R.P."/>
            <person name="Wiebenga A."/>
            <person name="Yadav J.S."/>
            <person name="Braun E.L."/>
            <person name="Baker S."/>
            <person name="Garre V."/>
            <person name="Horwitz B."/>
            <person name="Torres-Martinez S."/>
            <person name="Idnurm A."/>
            <person name="Herrera-Estrella A."/>
            <person name="Gabaldon T."/>
            <person name="Grigoriev I.V."/>
        </authorList>
    </citation>
    <scope>NUCLEOTIDE SEQUENCE [LARGE SCALE GENOMIC DNA]</scope>
    <source>
        <strain evidence="3">NRRL 1555(-)</strain>
    </source>
</reference>
<dbReference type="Proteomes" id="UP000077315">
    <property type="component" value="Unassembled WGS sequence"/>
</dbReference>
<dbReference type="PANTHER" id="PTHR33050">
    <property type="entry name" value="REVERSE TRANSCRIPTASE DOMAIN-CONTAINING PROTEIN"/>
    <property type="match status" value="1"/>
</dbReference>
<dbReference type="InterPro" id="IPR043502">
    <property type="entry name" value="DNA/RNA_pol_sf"/>
</dbReference>
<feature type="region of interest" description="Disordered" evidence="1">
    <location>
        <begin position="107"/>
        <end position="135"/>
    </location>
</feature>
<evidence type="ECO:0000313" key="3">
    <source>
        <dbReference type="Proteomes" id="UP000077315"/>
    </source>
</evidence>
<dbReference type="PANTHER" id="PTHR33050:SF7">
    <property type="entry name" value="RIBONUCLEASE H"/>
    <property type="match status" value="1"/>
</dbReference>
<proteinExistence type="predicted"/>
<dbReference type="SUPFAM" id="SSF47823">
    <property type="entry name" value="lambda integrase-like, N-terminal domain"/>
    <property type="match status" value="1"/>
</dbReference>
<dbReference type="Gene3D" id="3.30.70.270">
    <property type="match status" value="1"/>
</dbReference>
<organism evidence="2 3">
    <name type="scientific">Phycomyces blakesleeanus (strain ATCC 8743b / DSM 1359 / FGSC 10004 / NBRC 33097 / NRRL 1555)</name>
    <dbReference type="NCBI Taxonomy" id="763407"/>
    <lineage>
        <taxon>Eukaryota</taxon>
        <taxon>Fungi</taxon>
        <taxon>Fungi incertae sedis</taxon>
        <taxon>Mucoromycota</taxon>
        <taxon>Mucoromycotina</taxon>
        <taxon>Mucoromycetes</taxon>
        <taxon>Mucorales</taxon>
        <taxon>Phycomycetaceae</taxon>
        <taxon>Phycomyces</taxon>
    </lineage>
</organism>
<dbReference type="STRING" id="763407.A0A167ML36"/>
<evidence type="ECO:0008006" key="4">
    <source>
        <dbReference type="Google" id="ProtNLM"/>
    </source>
</evidence>
<dbReference type="VEuPathDB" id="FungiDB:PHYBLDRAFT_145565"/>
<evidence type="ECO:0000256" key="1">
    <source>
        <dbReference type="SAM" id="MobiDB-lite"/>
    </source>
</evidence>
<keyword evidence="3" id="KW-1185">Reference proteome</keyword>
<dbReference type="Gene3D" id="3.10.10.10">
    <property type="entry name" value="HIV Type 1 Reverse Transcriptase, subunit A, domain 1"/>
    <property type="match status" value="1"/>
</dbReference>
<protein>
    <recommendedName>
        <fullName evidence="4">Reverse transcriptase domain-containing protein</fullName>
    </recommendedName>
</protein>
<accession>A0A167ML36</accession>